<feature type="domain" description="HAT C-terminal dimerisation" evidence="1">
    <location>
        <begin position="7"/>
        <end position="88"/>
    </location>
</feature>
<dbReference type="EMBL" id="KZ502452">
    <property type="protein sequence ID" value="PKU78452.1"/>
    <property type="molecule type" value="Genomic_DNA"/>
</dbReference>
<dbReference type="PANTHER" id="PTHR23272:SF192">
    <property type="entry name" value="ZINC FINGER BED DOMAIN-CONTAINING PROTEIN DAYSLEEPER-LIKE"/>
    <property type="match status" value="1"/>
</dbReference>
<dbReference type="InterPro" id="IPR008906">
    <property type="entry name" value="HATC_C_dom"/>
</dbReference>
<proteinExistence type="predicted"/>
<keyword evidence="3" id="KW-1185">Reference proteome</keyword>
<reference evidence="2 3" key="2">
    <citation type="journal article" date="2017" name="Nature">
        <title>The Apostasia genome and the evolution of orchids.</title>
        <authorList>
            <person name="Zhang G.Q."/>
            <person name="Liu K.W."/>
            <person name="Li Z."/>
            <person name="Lohaus R."/>
            <person name="Hsiao Y.Y."/>
            <person name="Niu S.C."/>
            <person name="Wang J.Y."/>
            <person name="Lin Y.C."/>
            <person name="Xu Q."/>
            <person name="Chen L.J."/>
            <person name="Yoshida K."/>
            <person name="Fujiwara S."/>
            <person name="Wang Z.W."/>
            <person name="Zhang Y.Q."/>
            <person name="Mitsuda N."/>
            <person name="Wang M."/>
            <person name="Liu G.H."/>
            <person name="Pecoraro L."/>
            <person name="Huang H.X."/>
            <person name="Xiao X.J."/>
            <person name="Lin M."/>
            <person name="Wu X.Y."/>
            <person name="Wu W.L."/>
            <person name="Chen Y.Y."/>
            <person name="Chang S.B."/>
            <person name="Sakamoto S."/>
            <person name="Ohme-Takagi M."/>
            <person name="Yagi M."/>
            <person name="Zeng S.J."/>
            <person name="Shen C.Y."/>
            <person name="Yeh C.M."/>
            <person name="Luo Y.B."/>
            <person name="Tsai W.C."/>
            <person name="Van de Peer Y."/>
            <person name="Liu Z.J."/>
        </authorList>
    </citation>
    <scope>NUCLEOTIDE SEQUENCE [LARGE SCALE GENOMIC DNA]</scope>
    <source>
        <tissue evidence="2">The whole plant</tissue>
    </source>
</reference>
<dbReference type="GO" id="GO:0046983">
    <property type="term" value="F:protein dimerization activity"/>
    <property type="evidence" value="ECO:0007669"/>
    <property type="project" value="InterPro"/>
</dbReference>
<gene>
    <name evidence="2" type="ORF">MA16_Dca018843</name>
</gene>
<reference evidence="2 3" key="1">
    <citation type="journal article" date="2016" name="Sci. Rep.">
        <title>The Dendrobium catenatum Lindl. genome sequence provides insights into polysaccharide synthase, floral development and adaptive evolution.</title>
        <authorList>
            <person name="Zhang G.Q."/>
            <person name="Xu Q."/>
            <person name="Bian C."/>
            <person name="Tsai W.C."/>
            <person name="Yeh C.M."/>
            <person name="Liu K.W."/>
            <person name="Yoshida K."/>
            <person name="Zhang L.S."/>
            <person name="Chang S.B."/>
            <person name="Chen F."/>
            <person name="Shi Y."/>
            <person name="Su Y.Y."/>
            <person name="Zhang Y.Q."/>
            <person name="Chen L.J."/>
            <person name="Yin Y."/>
            <person name="Lin M."/>
            <person name="Huang H."/>
            <person name="Deng H."/>
            <person name="Wang Z.W."/>
            <person name="Zhu S.L."/>
            <person name="Zhao X."/>
            <person name="Deng C."/>
            <person name="Niu S.C."/>
            <person name="Huang J."/>
            <person name="Wang M."/>
            <person name="Liu G.H."/>
            <person name="Yang H.J."/>
            <person name="Xiao X.J."/>
            <person name="Hsiao Y.Y."/>
            <person name="Wu W.L."/>
            <person name="Chen Y.Y."/>
            <person name="Mitsuda N."/>
            <person name="Ohme-Takagi M."/>
            <person name="Luo Y.B."/>
            <person name="Van de Peer Y."/>
            <person name="Liu Z.J."/>
        </authorList>
    </citation>
    <scope>NUCLEOTIDE SEQUENCE [LARGE SCALE GENOMIC DNA]</scope>
    <source>
        <tissue evidence="2">The whole plant</tissue>
    </source>
</reference>
<name>A0A2I0WS01_9ASPA</name>
<dbReference type="PANTHER" id="PTHR23272">
    <property type="entry name" value="BED FINGER-RELATED"/>
    <property type="match status" value="1"/>
</dbReference>
<organism evidence="2 3">
    <name type="scientific">Dendrobium catenatum</name>
    <dbReference type="NCBI Taxonomy" id="906689"/>
    <lineage>
        <taxon>Eukaryota</taxon>
        <taxon>Viridiplantae</taxon>
        <taxon>Streptophyta</taxon>
        <taxon>Embryophyta</taxon>
        <taxon>Tracheophyta</taxon>
        <taxon>Spermatophyta</taxon>
        <taxon>Magnoliopsida</taxon>
        <taxon>Liliopsida</taxon>
        <taxon>Asparagales</taxon>
        <taxon>Orchidaceae</taxon>
        <taxon>Epidendroideae</taxon>
        <taxon>Malaxideae</taxon>
        <taxon>Dendrobiinae</taxon>
        <taxon>Dendrobium</taxon>
    </lineage>
</organism>
<protein>
    <submittedName>
        <fullName evidence="2">AC transposase</fullName>
    </submittedName>
</protein>
<evidence type="ECO:0000313" key="2">
    <source>
        <dbReference type="EMBL" id="PKU78452.1"/>
    </source>
</evidence>
<dbReference type="Proteomes" id="UP000233837">
    <property type="component" value="Unassembled WGS sequence"/>
</dbReference>
<dbReference type="InterPro" id="IPR012337">
    <property type="entry name" value="RNaseH-like_sf"/>
</dbReference>
<dbReference type="AlphaFoldDB" id="A0A2I0WS01"/>
<evidence type="ECO:0000313" key="3">
    <source>
        <dbReference type="Proteomes" id="UP000233837"/>
    </source>
</evidence>
<accession>A0A2I0WS01</accession>
<dbReference type="Pfam" id="PF05699">
    <property type="entry name" value="Dimer_Tnp_hAT"/>
    <property type="match status" value="1"/>
</dbReference>
<dbReference type="SUPFAM" id="SSF53098">
    <property type="entry name" value="Ribonuclease H-like"/>
    <property type="match status" value="1"/>
</dbReference>
<sequence>MQNKSVLEMYLDEPKIDRKIELDILHFWKGNQYRFPEVSAMARNVLCIPISTVASESAFSKSGRILDQYRSALKHDIVEALVCAKDWLYEDKGAAFLNFYLYKCTFFSN</sequence>
<dbReference type="STRING" id="906689.A0A2I0WS01"/>
<evidence type="ECO:0000259" key="1">
    <source>
        <dbReference type="Pfam" id="PF05699"/>
    </source>
</evidence>